<keyword evidence="4" id="KW-1185">Reference proteome</keyword>
<dbReference type="Proteomes" id="UP000199568">
    <property type="component" value="Unassembled WGS sequence"/>
</dbReference>
<dbReference type="GO" id="GO:0008933">
    <property type="term" value="F:peptidoglycan lytic transglycosylase activity"/>
    <property type="evidence" value="ECO:0007669"/>
    <property type="project" value="InterPro"/>
</dbReference>
<evidence type="ECO:0000313" key="3">
    <source>
        <dbReference type="EMBL" id="SET75960.1"/>
    </source>
</evidence>
<dbReference type="RefSeq" id="WP_244272760.1">
    <property type="nucleotide sequence ID" value="NZ_FOHU01000028.1"/>
</dbReference>
<comment type="similarity">
    <text evidence="1">Belongs to the transglycosylase Slt family.</text>
</comment>
<dbReference type="PROSITE" id="PS00922">
    <property type="entry name" value="TRANSGLYCOSYLASE"/>
    <property type="match status" value="1"/>
</dbReference>
<dbReference type="SUPFAM" id="SSF53955">
    <property type="entry name" value="Lysozyme-like"/>
    <property type="match status" value="1"/>
</dbReference>
<dbReference type="STRING" id="426128.SAMN05660297_03409"/>
<sequence>MLNTMTKKFIRLAVTILIIIAIVVALQNTRWALQVVFPFHYEEIIELYAEEYDVDPHLVAAIIRNESRFNPNALSRRDAKGLMQIAPITGRWAAERFPIEDYTEEMLYDPELNIHIGCWYLRILHNEFDNNLQLIIAAYNAGNGNVSKWLENPEYSKDGETLSEIPFPETDNYLKKVLRDYKIYQWIYR</sequence>
<evidence type="ECO:0000259" key="2">
    <source>
        <dbReference type="Pfam" id="PF01464"/>
    </source>
</evidence>
<dbReference type="PANTHER" id="PTHR37423:SF2">
    <property type="entry name" value="MEMBRANE-BOUND LYTIC MUREIN TRANSGLYCOSYLASE C"/>
    <property type="match status" value="1"/>
</dbReference>
<dbReference type="InterPro" id="IPR023346">
    <property type="entry name" value="Lysozyme-like_dom_sf"/>
</dbReference>
<dbReference type="Gene3D" id="1.10.530.10">
    <property type="match status" value="1"/>
</dbReference>
<accession>A0A1I0GX62</accession>
<proteinExistence type="inferred from homology"/>
<dbReference type="Pfam" id="PF01464">
    <property type="entry name" value="SLT"/>
    <property type="match status" value="1"/>
</dbReference>
<dbReference type="CDD" id="cd16896">
    <property type="entry name" value="LT_Slt70-like"/>
    <property type="match status" value="1"/>
</dbReference>
<name>A0A1I0GX62_9FIRM</name>
<dbReference type="InterPro" id="IPR000189">
    <property type="entry name" value="Transglyc_AS"/>
</dbReference>
<dbReference type="EMBL" id="FOHU01000028">
    <property type="protein sequence ID" value="SET75960.1"/>
    <property type="molecule type" value="Genomic_DNA"/>
</dbReference>
<feature type="domain" description="Transglycosylase SLT" evidence="2">
    <location>
        <begin position="45"/>
        <end position="155"/>
    </location>
</feature>
<organism evidence="3 4">
    <name type="scientific">Natronincola peptidivorans</name>
    <dbReference type="NCBI Taxonomy" id="426128"/>
    <lineage>
        <taxon>Bacteria</taxon>
        <taxon>Bacillati</taxon>
        <taxon>Bacillota</taxon>
        <taxon>Clostridia</taxon>
        <taxon>Peptostreptococcales</taxon>
        <taxon>Natronincolaceae</taxon>
        <taxon>Natronincola</taxon>
    </lineage>
</organism>
<protein>
    <submittedName>
        <fullName evidence="3">Soluble lytic murein transglycosylase</fullName>
    </submittedName>
</protein>
<reference evidence="3 4" key="1">
    <citation type="submission" date="2016-10" db="EMBL/GenBank/DDBJ databases">
        <authorList>
            <person name="de Groot N.N."/>
        </authorList>
    </citation>
    <scope>NUCLEOTIDE SEQUENCE [LARGE SCALE GENOMIC DNA]</scope>
    <source>
        <strain evidence="3 4">DSM 18979</strain>
    </source>
</reference>
<evidence type="ECO:0000256" key="1">
    <source>
        <dbReference type="ARBA" id="ARBA00007734"/>
    </source>
</evidence>
<dbReference type="GO" id="GO:0000270">
    <property type="term" value="P:peptidoglycan metabolic process"/>
    <property type="evidence" value="ECO:0007669"/>
    <property type="project" value="InterPro"/>
</dbReference>
<dbReference type="AlphaFoldDB" id="A0A1I0GX62"/>
<dbReference type="GO" id="GO:0016020">
    <property type="term" value="C:membrane"/>
    <property type="evidence" value="ECO:0007669"/>
    <property type="project" value="InterPro"/>
</dbReference>
<evidence type="ECO:0000313" key="4">
    <source>
        <dbReference type="Proteomes" id="UP000199568"/>
    </source>
</evidence>
<dbReference type="InterPro" id="IPR008258">
    <property type="entry name" value="Transglycosylase_SLT_dom_1"/>
</dbReference>
<dbReference type="PANTHER" id="PTHR37423">
    <property type="entry name" value="SOLUBLE LYTIC MUREIN TRANSGLYCOSYLASE-RELATED"/>
    <property type="match status" value="1"/>
</dbReference>
<gene>
    <name evidence="3" type="ORF">SAMN05660297_03409</name>
</gene>